<sequence length="1538" mass="171591">MKRWMKWIGIAFLVPLALILLLSVLLYFPPVQDFARNKIVAYASTSTGIDIRIAKVRLSFPLNLTIQDVLALRTPADTLLKLQSLEVRVKLLPLLKSKVVVDAVDLKGGQIHSGDFIEGLQIDGQLGRFHAKADHIDLTKEMATLNSMELSDTQLSIRMDSVAEEKDSTSAPLNWKIALDEVVLNKVNLDILLPGDTVRMRGGMNHALLSKGWIDLGRSGYSARKIQITEGTFSLDNDTLGRKPGLDPNHIAIDSLEFEADSLSFEDKVFGINIRRFSFSEQSGLKLSSLEGNILSDGKQLEIPNLQLKTPYSEMQLLVNAPWSSLDEKAEGSIRSLLIASIGKGDLMLAAGDLPKDFKTYYPNRPVSVTAGIEGNLDKLELRGFKAELAGAFKMDASGTLIQIADSLKRQGSFRIDARSYNLEFILGLLDKKQRDMLELPYGMELKGEVSFKKDAYKTNLTFKEDKALVKLDGSYQSQSEDYQISVSIDSLQPNHFMPKDSLYWLTASAAIKGKGFDLYSARTSSLLQATISDIKYGRNSVSEIQLNGRLKNHAYELQLESGYPLALLKASVSGILQRKKAEMNLDAQVEHLNLYRLHLVDVPLSTAFRFEANARSNLNEILLLTGRLTQWELSGEEKTYYPQDTRFEAGTTRDSTYFEITAGDAFMKLNSDQGATKLSASLSLITERLMNQYEQQELDLTVLRPLLPNVNIQGFIGKKNPIQDLLALQKIKFNEASFTAATSPAQGLSVNMAMHKFQQDTLMVDTLRIESFEDTSGLKLKGEVKLNRTRWRKAYNGILDGHIRKNEVNALVHVTDGDGKVGLHLGTEARLEKEGFISARLYPDNPIIAFRRFTLNEDNYLRYKDLKNMSANLRLTGEQNASIWLHSVPDSGALQEMHAEISQLDLSLLSANIPNAPSMGGIVSADIQYAPSDNTFMLIADAGIDELFYENKRVGEMQLSAVYLPMLENSHQVDIHFLRDRKEISSATAFYQAGVRDSVSGAINITDFPLEMANPFIPDGMARMQGFLQGNLEIKGRASDPKAAGFLQMDSASVFVVAAGSTYRFDNKKLEIGNNKLLFSNYNLYAYGKNPFVINGDINFSDPARVLANLKLNAENLQLVDVKRNKESLVYGKLFVNLNSTLRGPLDAITMRGNLQLLGNTDLTYVLKDSPLTVQDRLSDLVTFTSFTDTLYTDRMEEIPPLQLGGMDMLLTIHIDPAVRLQADLSADQESRIELEGGGDLYFQYTPQGDMFLNGRYTLSGGSILYTLPVIPKKKFTIKEDSYVEWNGDPMNPVLNLQATERVRTAVTLNEQTPRQVNFDVGISLKQRMSDMQLEFTLNAPEDLTMQNQLSAMGEEERSKQAVSMLVTGMYLGSGSGTGKVNMNMGAALNSFLQKEITNLAGSALKTVDISLGVESSEEETGEKRTDYSFRFAKRFYNDRIRVVLGGRISTGNVPEQNQTFIDNISFEYRLDNSGTRYVKLFHNKNYESILEGEITETGAGIVLRRKMKHIGEFFIFRKPKKITPVNKNNANDESNQ</sequence>
<evidence type="ECO:0000256" key="2">
    <source>
        <dbReference type="ARBA" id="ARBA00022692"/>
    </source>
</evidence>
<dbReference type="PANTHER" id="PTHR36985:SF1">
    <property type="entry name" value="TRANSLOCATION AND ASSEMBLY MODULE SUBUNIT TAMB"/>
    <property type="match status" value="1"/>
</dbReference>
<reference evidence="8" key="1">
    <citation type="submission" date="2017-02" db="EMBL/GenBank/DDBJ databases">
        <authorList>
            <person name="Varghese N."/>
            <person name="Submissions S."/>
        </authorList>
    </citation>
    <scope>NUCLEOTIDE SEQUENCE [LARGE SCALE GENOMIC DNA]</scope>
    <source>
        <strain evidence="8">DSM 24967</strain>
    </source>
</reference>
<dbReference type="GO" id="GO:0005886">
    <property type="term" value="C:plasma membrane"/>
    <property type="evidence" value="ECO:0007669"/>
    <property type="project" value="InterPro"/>
</dbReference>
<keyword evidence="2 5" id="KW-0812">Transmembrane</keyword>
<dbReference type="PANTHER" id="PTHR36985">
    <property type="entry name" value="TRANSLOCATION AND ASSEMBLY MODULE SUBUNIT TAMB"/>
    <property type="match status" value="1"/>
</dbReference>
<evidence type="ECO:0000259" key="6">
    <source>
        <dbReference type="Pfam" id="PF04357"/>
    </source>
</evidence>
<gene>
    <name evidence="7" type="ORF">SAMN05660349_02778</name>
</gene>
<evidence type="ECO:0000256" key="1">
    <source>
        <dbReference type="ARBA" id="ARBA00004167"/>
    </source>
</evidence>
<dbReference type="Pfam" id="PF04357">
    <property type="entry name" value="TamB"/>
    <property type="match status" value="1"/>
</dbReference>
<evidence type="ECO:0000313" key="8">
    <source>
        <dbReference type="Proteomes" id="UP000190852"/>
    </source>
</evidence>
<evidence type="ECO:0000256" key="3">
    <source>
        <dbReference type="ARBA" id="ARBA00022989"/>
    </source>
</evidence>
<evidence type="ECO:0000256" key="5">
    <source>
        <dbReference type="SAM" id="Phobius"/>
    </source>
</evidence>
<dbReference type="GO" id="GO:0009306">
    <property type="term" value="P:protein secretion"/>
    <property type="evidence" value="ECO:0007669"/>
    <property type="project" value="InterPro"/>
</dbReference>
<feature type="transmembrane region" description="Helical" evidence="5">
    <location>
        <begin position="7"/>
        <end position="28"/>
    </location>
</feature>
<keyword evidence="8" id="KW-1185">Reference proteome</keyword>
<dbReference type="Proteomes" id="UP000190852">
    <property type="component" value="Unassembled WGS sequence"/>
</dbReference>
<evidence type="ECO:0000256" key="4">
    <source>
        <dbReference type="ARBA" id="ARBA00023136"/>
    </source>
</evidence>
<dbReference type="RefSeq" id="WP_079684197.1">
    <property type="nucleotide sequence ID" value="NZ_FUYQ01000023.1"/>
</dbReference>
<dbReference type="EMBL" id="FUYQ01000023">
    <property type="protein sequence ID" value="SKB78713.1"/>
    <property type="molecule type" value="Genomic_DNA"/>
</dbReference>
<comment type="subcellular location">
    <subcellularLocation>
        <location evidence="1">Membrane</location>
        <topology evidence="1">Single-pass membrane protein</topology>
    </subcellularLocation>
</comment>
<accession>A0A1T5E4L4</accession>
<name>A0A1T5E4L4_9BACT</name>
<protein>
    <recommendedName>
        <fullName evidence="6">Translocation and assembly module TamB C-terminal domain-containing protein</fullName>
    </recommendedName>
</protein>
<organism evidence="7 8">
    <name type="scientific">Parabacteroides chartae</name>
    <dbReference type="NCBI Taxonomy" id="1037355"/>
    <lineage>
        <taxon>Bacteria</taxon>
        <taxon>Pseudomonadati</taxon>
        <taxon>Bacteroidota</taxon>
        <taxon>Bacteroidia</taxon>
        <taxon>Bacteroidales</taxon>
        <taxon>Tannerellaceae</taxon>
        <taxon>Parabacteroides</taxon>
    </lineage>
</organism>
<evidence type="ECO:0000313" key="7">
    <source>
        <dbReference type="EMBL" id="SKB78713.1"/>
    </source>
</evidence>
<proteinExistence type="predicted"/>
<keyword evidence="3 5" id="KW-1133">Transmembrane helix</keyword>
<keyword evidence="4 5" id="KW-0472">Membrane</keyword>
<feature type="domain" description="Translocation and assembly module TamB C-terminal" evidence="6">
    <location>
        <begin position="1089"/>
        <end position="1487"/>
    </location>
</feature>
<dbReference type="InterPro" id="IPR007452">
    <property type="entry name" value="TamB_C"/>
</dbReference>